<gene>
    <name evidence="1" type="ORF">T9R20_04625</name>
</gene>
<accession>A0ABZ0VDE9</accession>
<protein>
    <recommendedName>
        <fullName evidence="3">ABM domain-containing protein</fullName>
    </recommendedName>
</protein>
<keyword evidence="2" id="KW-1185">Reference proteome</keyword>
<dbReference type="Proteomes" id="UP001324533">
    <property type="component" value="Chromosome"/>
</dbReference>
<dbReference type="RefSeq" id="WP_322411377.1">
    <property type="nucleotide sequence ID" value="NZ_CP139779.1"/>
</dbReference>
<organism evidence="1 2">
    <name type="scientific">Microbacterium invictum</name>
    <dbReference type="NCBI Taxonomy" id="515415"/>
    <lineage>
        <taxon>Bacteria</taxon>
        <taxon>Bacillati</taxon>
        <taxon>Actinomycetota</taxon>
        <taxon>Actinomycetes</taxon>
        <taxon>Micrococcales</taxon>
        <taxon>Microbacteriaceae</taxon>
        <taxon>Microbacterium</taxon>
    </lineage>
</organism>
<evidence type="ECO:0000313" key="2">
    <source>
        <dbReference type="Proteomes" id="UP001324533"/>
    </source>
</evidence>
<dbReference type="SUPFAM" id="SSF54909">
    <property type="entry name" value="Dimeric alpha+beta barrel"/>
    <property type="match status" value="1"/>
</dbReference>
<dbReference type="EMBL" id="CP139779">
    <property type="protein sequence ID" value="WQB71259.1"/>
    <property type="molecule type" value="Genomic_DNA"/>
</dbReference>
<name>A0ABZ0VDE9_9MICO</name>
<sequence length="103" mass="11933">METRPVVRMWRGAVRTERIAEYVAYVERTGMSEYRATPGNLDAWILTRDLGDGLTEIVTVSRWRSLEAIQGFAGADIDVAVFYPEDDRFLVERDEKVRHWVQA</sequence>
<proteinExistence type="predicted"/>
<dbReference type="InterPro" id="IPR011008">
    <property type="entry name" value="Dimeric_a/b-barrel"/>
</dbReference>
<evidence type="ECO:0000313" key="1">
    <source>
        <dbReference type="EMBL" id="WQB71259.1"/>
    </source>
</evidence>
<reference evidence="1 2" key="1">
    <citation type="submission" date="2023-06" db="EMBL/GenBank/DDBJ databases">
        <title>Rock-solubilizing bacteria, Microbacterium invictum, promotes re-establishment of vegetation in rocky wasteland by accelerating rock bio-weathering and reshaping soil bacterial community.</title>
        <authorList>
            <person name="Liu C."/>
        </authorList>
    </citation>
    <scope>NUCLEOTIDE SEQUENCE [LARGE SCALE GENOMIC DNA]</scope>
    <source>
        <strain evidence="1 2">X-18</strain>
    </source>
</reference>
<evidence type="ECO:0008006" key="3">
    <source>
        <dbReference type="Google" id="ProtNLM"/>
    </source>
</evidence>